<comment type="caution">
    <text evidence="15">The sequence shown here is derived from an EMBL/GenBank/DDBJ whole genome shotgun (WGS) entry which is preliminary data.</text>
</comment>
<dbReference type="PROSITE" id="PS51720">
    <property type="entry name" value="G_AIG1"/>
    <property type="match status" value="1"/>
</dbReference>
<dbReference type="SUPFAM" id="SSF54928">
    <property type="entry name" value="RNA-binding domain, RBD"/>
    <property type="match status" value="1"/>
</dbReference>
<keyword evidence="6" id="KW-0342">GTP-binding</keyword>
<evidence type="ECO:0008006" key="17">
    <source>
        <dbReference type="Google" id="ProtNLM"/>
    </source>
</evidence>
<evidence type="ECO:0000256" key="2">
    <source>
        <dbReference type="ARBA" id="ARBA00022692"/>
    </source>
</evidence>
<dbReference type="Pfam" id="PF00520">
    <property type="entry name" value="Ion_trans"/>
    <property type="match status" value="1"/>
</dbReference>
<evidence type="ECO:0000259" key="12">
    <source>
        <dbReference type="PROSITE" id="PS50102"/>
    </source>
</evidence>
<feature type="coiled-coil region" evidence="9">
    <location>
        <begin position="1069"/>
        <end position="1099"/>
    </location>
</feature>
<keyword evidence="9" id="KW-0175">Coiled coil</keyword>
<feature type="domain" description="EF-hand" evidence="13">
    <location>
        <begin position="732"/>
        <end position="767"/>
    </location>
</feature>
<evidence type="ECO:0000256" key="7">
    <source>
        <dbReference type="ARBA" id="ARBA00023136"/>
    </source>
</evidence>
<dbReference type="InterPro" id="IPR000504">
    <property type="entry name" value="RRM_dom"/>
</dbReference>
<dbReference type="Gene3D" id="3.30.70.330">
    <property type="match status" value="1"/>
</dbReference>
<feature type="compositionally biased region" description="Basic and acidic residues" evidence="10">
    <location>
        <begin position="373"/>
        <end position="390"/>
    </location>
</feature>
<dbReference type="InterPro" id="IPR035979">
    <property type="entry name" value="RBD_domain_sf"/>
</dbReference>
<feature type="compositionally biased region" description="Low complexity" evidence="10">
    <location>
        <begin position="327"/>
        <end position="352"/>
    </location>
</feature>
<feature type="region of interest" description="Disordered" evidence="10">
    <location>
        <begin position="138"/>
        <end position="214"/>
    </location>
</feature>
<keyword evidence="4" id="KW-0106">Calcium</keyword>
<evidence type="ECO:0000259" key="13">
    <source>
        <dbReference type="PROSITE" id="PS50222"/>
    </source>
</evidence>
<feature type="region of interest" description="Disordered" evidence="10">
    <location>
        <begin position="31"/>
        <end position="87"/>
    </location>
</feature>
<proteinExistence type="predicted"/>
<dbReference type="InterPro" id="IPR027359">
    <property type="entry name" value="Volt_channel_dom_sf"/>
</dbReference>
<evidence type="ECO:0000259" key="14">
    <source>
        <dbReference type="PROSITE" id="PS51720"/>
    </source>
</evidence>
<evidence type="ECO:0000256" key="4">
    <source>
        <dbReference type="ARBA" id="ARBA00022837"/>
    </source>
</evidence>
<dbReference type="InterPro" id="IPR018247">
    <property type="entry name" value="EF_Hand_1_Ca_BS"/>
</dbReference>
<evidence type="ECO:0000256" key="10">
    <source>
        <dbReference type="SAM" id="MobiDB-lite"/>
    </source>
</evidence>
<organism evidence="15 16">
    <name type="scientific">Durusdinium trenchii</name>
    <dbReference type="NCBI Taxonomy" id="1381693"/>
    <lineage>
        <taxon>Eukaryota</taxon>
        <taxon>Sar</taxon>
        <taxon>Alveolata</taxon>
        <taxon>Dinophyceae</taxon>
        <taxon>Suessiales</taxon>
        <taxon>Symbiodiniaceae</taxon>
        <taxon>Durusdinium</taxon>
    </lineage>
</organism>
<keyword evidence="5 11" id="KW-1133">Transmembrane helix</keyword>
<feature type="region of interest" description="Disordered" evidence="10">
    <location>
        <begin position="322"/>
        <end position="390"/>
    </location>
</feature>
<dbReference type="SMART" id="SM00360">
    <property type="entry name" value="RRM"/>
    <property type="match status" value="1"/>
</dbReference>
<keyword evidence="3" id="KW-0547">Nucleotide-binding</keyword>
<keyword evidence="2 11" id="KW-0812">Transmembrane</keyword>
<dbReference type="SUPFAM" id="SSF52540">
    <property type="entry name" value="P-loop containing nucleoside triphosphate hydrolases"/>
    <property type="match status" value="1"/>
</dbReference>
<dbReference type="Gene3D" id="3.40.50.300">
    <property type="entry name" value="P-loop containing nucleotide triphosphate hydrolases"/>
    <property type="match status" value="1"/>
</dbReference>
<dbReference type="SMART" id="SM00054">
    <property type="entry name" value="EFh"/>
    <property type="match status" value="2"/>
</dbReference>
<dbReference type="PROSITE" id="PS50102">
    <property type="entry name" value="RRM"/>
    <property type="match status" value="1"/>
</dbReference>
<dbReference type="SUPFAM" id="SSF81324">
    <property type="entry name" value="Voltage-gated potassium channels"/>
    <property type="match status" value="1"/>
</dbReference>
<dbReference type="EMBL" id="CAXAMN010017891">
    <property type="protein sequence ID" value="CAK9051398.1"/>
    <property type="molecule type" value="Genomic_DNA"/>
</dbReference>
<evidence type="ECO:0000313" key="15">
    <source>
        <dbReference type="EMBL" id="CAK9051398.1"/>
    </source>
</evidence>
<dbReference type="Gene3D" id="1.20.120.350">
    <property type="entry name" value="Voltage-gated potassium channels. Chain C"/>
    <property type="match status" value="1"/>
</dbReference>
<dbReference type="InterPro" id="IPR027417">
    <property type="entry name" value="P-loop_NTPase"/>
</dbReference>
<name>A0ABP0MJP5_9DINO</name>
<dbReference type="InterPro" id="IPR006703">
    <property type="entry name" value="G_AIG1"/>
</dbReference>
<dbReference type="PANTHER" id="PTHR10903">
    <property type="entry name" value="GTPASE, IMAP FAMILY MEMBER-RELATED"/>
    <property type="match status" value="1"/>
</dbReference>
<evidence type="ECO:0000256" key="11">
    <source>
        <dbReference type="SAM" id="Phobius"/>
    </source>
</evidence>
<evidence type="ECO:0000256" key="6">
    <source>
        <dbReference type="ARBA" id="ARBA00023134"/>
    </source>
</evidence>
<dbReference type="PROSITE" id="PS00018">
    <property type="entry name" value="EF_HAND_1"/>
    <property type="match status" value="1"/>
</dbReference>
<sequence length="1142" mass="127103">MASKDDNDEKDDSFAVRLEKLRQIALEKLRAKAAPVAKVSWSPSKSSSESADSDGGSDVEGAGHTIWDADRAPNAPDPSAAHRAVPSSSAVPGHVWAQPAPVHMPAHVPAHVPVHLVYPPPAHHPHFSHVQHGLAPYPPRCSWRPKPPRSSADQEAPPPAPPAETEEEADSLRRRTWKRLPDRPLEEEPAEQSSRQRFRKTEAETLQSAKAEVSELKPRTVKISKIPGNVSLKHLQELFAGVGEVKSGFMGQRGESALLTFHSAQHAAQAAELFSQGTLDGQTIEASEFLWLLQSELQGHFTQLTLQLRTLVAQEVERGLRAAARPRASQGSQGSQGSDGRGLRSSRSSDALPGMPDLEESPSSQLCWEETPEEKPDPPERTERRSVEGRRVMFQSKTVDLRHSLLHQIAELETQSRAPLNRKLRKSVTRILTTALAPPLHRQSTWASEEMPQTRLAEVQLYFQQRVVETTAFESVVIFMICLNTVMIGVNCDWNLTHLNLAEPEYFQIVERFFAGVFALELLLRIFAYGRRFFFGRSDWQWNWFDLIIVSFQIVEEVSTIVKSNDGEIHLSSSTTAIRIIRMFRLLRILRIVRLLRFIQDLRSMLLSILSTLRALGWTMVLLVMIIYAAAVFFAQFIIDAGAANVDIMVDKPELQYYYSDLLRTMLSLYQSMTGGLSWDVALRPLEEAAGGWLAVPYALYVAFVVLALTNIATGMFVQASLGAHEKQREKEIRKQLRHLFRTADLNHDGTLTWDEFERFLDNEEQSRYFLNVLCMDAREAKGLFLLLDTREVGQVSFEELLDGVLRLKGTAQAIDLATLMYCNKRMITWLRERLNGLQDSLDALASDDERDHAPAGRSLHPRPRVRKVSVYASWNEVKTRDGLQRQTVVLVGVTGDGKSSTGNTLCGSSAFPVSAGFKSETQELAHADYLRGATFWRVIDTIGLHDTHLSQKEVLERFSTFSEAAAEGIDVFLFVLRWGRFKPEHDEALAAFAVNCGETALRHTMLVFTHCDLDDEALSRQLLDPSAPPALTHWLQRIGGGAVGIDNLDGSTARPRVQRALEGMVAGLAGLRYSNEALEEARAKLKAAEEAESRAFAAAVAEWRRSSGPVVIEREAGVITRPPVKGEADPTAVSGADATGQ</sequence>
<dbReference type="InterPro" id="IPR012677">
    <property type="entry name" value="Nucleotide-bd_a/b_plait_sf"/>
</dbReference>
<dbReference type="PROSITE" id="PS50222">
    <property type="entry name" value="EF_HAND_2"/>
    <property type="match status" value="1"/>
</dbReference>
<evidence type="ECO:0000313" key="16">
    <source>
        <dbReference type="Proteomes" id="UP001642484"/>
    </source>
</evidence>
<dbReference type="InterPro" id="IPR011992">
    <property type="entry name" value="EF-hand-dom_pair"/>
</dbReference>
<reference evidence="15 16" key="1">
    <citation type="submission" date="2024-02" db="EMBL/GenBank/DDBJ databases">
        <authorList>
            <person name="Chen Y."/>
            <person name="Shah S."/>
            <person name="Dougan E. K."/>
            <person name="Thang M."/>
            <person name="Chan C."/>
        </authorList>
    </citation>
    <scope>NUCLEOTIDE SEQUENCE [LARGE SCALE GENOMIC DNA]</scope>
</reference>
<dbReference type="InterPro" id="IPR045058">
    <property type="entry name" value="GIMA/IAN/Toc"/>
</dbReference>
<dbReference type="InterPro" id="IPR002048">
    <property type="entry name" value="EF_hand_dom"/>
</dbReference>
<feature type="compositionally biased region" description="Low complexity" evidence="10">
    <location>
        <begin position="35"/>
        <end position="50"/>
    </location>
</feature>
<dbReference type="Gene3D" id="1.10.238.10">
    <property type="entry name" value="EF-hand"/>
    <property type="match status" value="1"/>
</dbReference>
<feature type="domain" description="RRM" evidence="12">
    <location>
        <begin position="219"/>
        <end position="297"/>
    </location>
</feature>
<protein>
    <recommendedName>
        <fullName evidence="17">Calmodulin</fullName>
    </recommendedName>
</protein>
<dbReference type="Pfam" id="PF04548">
    <property type="entry name" value="AIG1"/>
    <property type="match status" value="1"/>
</dbReference>
<evidence type="ECO:0000256" key="1">
    <source>
        <dbReference type="ARBA" id="ARBA00004141"/>
    </source>
</evidence>
<feature type="transmembrane region" description="Helical" evidence="11">
    <location>
        <begin position="698"/>
        <end position="724"/>
    </location>
</feature>
<keyword evidence="8" id="KW-0694">RNA-binding</keyword>
<dbReference type="Proteomes" id="UP001642484">
    <property type="component" value="Unassembled WGS sequence"/>
</dbReference>
<keyword evidence="7 11" id="KW-0472">Membrane</keyword>
<evidence type="ECO:0000256" key="8">
    <source>
        <dbReference type="PROSITE-ProRule" id="PRU00176"/>
    </source>
</evidence>
<accession>A0ABP0MJP5</accession>
<feature type="domain" description="AIG1-type G" evidence="14">
    <location>
        <begin position="884"/>
        <end position="1083"/>
    </location>
</feature>
<gene>
    <name evidence="15" type="ORF">CCMP2556_LOCUS26109</name>
</gene>
<dbReference type="SUPFAM" id="SSF47473">
    <property type="entry name" value="EF-hand"/>
    <property type="match status" value="1"/>
</dbReference>
<dbReference type="PANTHER" id="PTHR10903:SF184">
    <property type="entry name" value="GTP-BINDING PROTEIN A"/>
    <property type="match status" value="1"/>
</dbReference>
<comment type="subcellular location">
    <subcellularLocation>
        <location evidence="1">Membrane</location>
        <topology evidence="1">Multi-pass membrane protein</topology>
    </subcellularLocation>
</comment>
<dbReference type="InterPro" id="IPR005821">
    <property type="entry name" value="Ion_trans_dom"/>
</dbReference>
<dbReference type="Pfam" id="PF13202">
    <property type="entry name" value="EF-hand_5"/>
    <property type="match status" value="1"/>
</dbReference>
<keyword evidence="16" id="KW-1185">Reference proteome</keyword>
<feature type="region of interest" description="Disordered" evidence="10">
    <location>
        <begin position="1122"/>
        <end position="1142"/>
    </location>
</feature>
<evidence type="ECO:0000256" key="5">
    <source>
        <dbReference type="ARBA" id="ARBA00022989"/>
    </source>
</evidence>
<dbReference type="Gene3D" id="1.10.287.70">
    <property type="match status" value="1"/>
</dbReference>
<feature type="transmembrane region" description="Helical" evidence="11">
    <location>
        <begin position="615"/>
        <end position="639"/>
    </location>
</feature>
<evidence type="ECO:0000256" key="9">
    <source>
        <dbReference type="SAM" id="Coils"/>
    </source>
</evidence>
<evidence type="ECO:0000256" key="3">
    <source>
        <dbReference type="ARBA" id="ARBA00022741"/>
    </source>
</evidence>